<evidence type="ECO:0000313" key="2">
    <source>
        <dbReference type="EMBL" id="EKJ78049.1"/>
    </source>
</evidence>
<dbReference type="RefSeq" id="XP_009252905.1">
    <property type="nucleotide sequence ID" value="XM_009254630.1"/>
</dbReference>
<dbReference type="KEGG" id="fpu:FPSE_01510"/>
<dbReference type="Proteomes" id="UP000007978">
    <property type="component" value="Chromosome 4"/>
</dbReference>
<reference evidence="2 3" key="1">
    <citation type="journal article" date="2012" name="PLoS Pathog.">
        <title>Comparative pathogenomics reveals horizontally acquired novel virulence genes in fungi infecting cereal hosts.</title>
        <authorList>
            <person name="Gardiner D.M."/>
            <person name="McDonald M.C."/>
            <person name="Covarelli L."/>
            <person name="Solomon P.S."/>
            <person name="Rusu A.G."/>
            <person name="Marshall M."/>
            <person name="Kazan K."/>
            <person name="Chakraborty S."/>
            <person name="McDonald B.A."/>
            <person name="Manners J.M."/>
        </authorList>
    </citation>
    <scope>NUCLEOTIDE SEQUENCE [LARGE SCALE GENOMIC DNA]</scope>
    <source>
        <strain evidence="2 3">CS3096</strain>
    </source>
</reference>
<organism evidence="2 3">
    <name type="scientific">Fusarium pseudograminearum (strain CS3096)</name>
    <name type="common">Wheat and barley crown-rot fungus</name>
    <dbReference type="NCBI Taxonomy" id="1028729"/>
    <lineage>
        <taxon>Eukaryota</taxon>
        <taxon>Fungi</taxon>
        <taxon>Dikarya</taxon>
        <taxon>Ascomycota</taxon>
        <taxon>Pezizomycotina</taxon>
        <taxon>Sordariomycetes</taxon>
        <taxon>Hypocreomycetidae</taxon>
        <taxon>Hypocreales</taxon>
        <taxon>Nectriaceae</taxon>
        <taxon>Fusarium</taxon>
    </lineage>
</organism>
<gene>
    <name evidence="2" type="ORF">FPSE_01510</name>
</gene>
<feature type="signal peptide" evidence="1">
    <location>
        <begin position="1"/>
        <end position="16"/>
    </location>
</feature>
<name>K3VS04_FUSPC</name>
<sequence length="39" mass="4474">FLFLFLSKLFGHYTLQQCLFNALGVITELKVIHSKFAEG</sequence>
<keyword evidence="1" id="KW-0732">Signal</keyword>
<accession>K3VS04</accession>
<evidence type="ECO:0000313" key="3">
    <source>
        <dbReference type="Proteomes" id="UP000007978"/>
    </source>
</evidence>
<proteinExistence type="predicted"/>
<comment type="caution">
    <text evidence="2">The sequence shown here is derived from an EMBL/GenBank/DDBJ whole genome shotgun (WGS) entry which is preliminary data.</text>
</comment>
<dbReference type="HOGENOM" id="CLU_3322428_0_0_1"/>
<dbReference type="AlphaFoldDB" id="K3VS04"/>
<dbReference type="EMBL" id="AFNW01000051">
    <property type="protein sequence ID" value="EKJ78049.1"/>
    <property type="molecule type" value="Genomic_DNA"/>
</dbReference>
<keyword evidence="3" id="KW-1185">Reference proteome</keyword>
<evidence type="ECO:0000256" key="1">
    <source>
        <dbReference type="SAM" id="SignalP"/>
    </source>
</evidence>
<dbReference type="GeneID" id="20360130"/>
<feature type="non-terminal residue" evidence="2">
    <location>
        <position position="1"/>
    </location>
</feature>
<protein>
    <submittedName>
        <fullName evidence="2">Uncharacterized protein</fullName>
    </submittedName>
</protein>
<feature type="chain" id="PRO_5003867299" evidence="1">
    <location>
        <begin position="17"/>
        <end position="39"/>
    </location>
</feature>